<dbReference type="EMBL" id="DS995703">
    <property type="protein sequence ID" value="EEQ30453.1"/>
    <property type="molecule type" value="Genomic_DNA"/>
</dbReference>
<keyword evidence="2" id="KW-1185">Reference proteome</keyword>
<evidence type="ECO:0000313" key="2">
    <source>
        <dbReference type="Proteomes" id="UP000002035"/>
    </source>
</evidence>
<evidence type="ECO:0000313" key="1">
    <source>
        <dbReference type="EMBL" id="EEQ30453.1"/>
    </source>
</evidence>
<dbReference type="GeneID" id="9230528"/>
<gene>
    <name evidence="1" type="ORF">MCYG_03272</name>
</gene>
<reference evidence="2" key="1">
    <citation type="journal article" date="2012" name="MBio">
        <title>Comparative genome analysis of Trichophyton rubrum and related dermatophytes reveals candidate genes involved in infection.</title>
        <authorList>
            <person name="Martinez D.A."/>
            <person name="Oliver B.G."/>
            <person name="Graeser Y."/>
            <person name="Goldberg J.M."/>
            <person name="Li W."/>
            <person name="Martinez-Rossi N.M."/>
            <person name="Monod M."/>
            <person name="Shelest E."/>
            <person name="Barton R.C."/>
            <person name="Birch E."/>
            <person name="Brakhage A.A."/>
            <person name="Chen Z."/>
            <person name="Gurr S.J."/>
            <person name="Heiman D."/>
            <person name="Heitman J."/>
            <person name="Kosti I."/>
            <person name="Rossi A."/>
            <person name="Saif S."/>
            <person name="Samalova M."/>
            <person name="Saunders C.W."/>
            <person name="Shea T."/>
            <person name="Summerbell R.C."/>
            <person name="Xu J."/>
            <person name="Young S."/>
            <person name="Zeng Q."/>
            <person name="Birren B.W."/>
            <person name="Cuomo C.A."/>
            <person name="White T.C."/>
        </authorList>
    </citation>
    <scope>NUCLEOTIDE SEQUENCE [LARGE SCALE GENOMIC DNA]</scope>
    <source>
        <strain evidence="2">ATCC MYA-4605 / CBS 113480</strain>
    </source>
</reference>
<dbReference type="VEuPathDB" id="FungiDB:MCYG_03272"/>
<dbReference type="RefSeq" id="XP_002847766.1">
    <property type="nucleotide sequence ID" value="XM_002847720.1"/>
</dbReference>
<dbReference type="AlphaFoldDB" id="C5FL81"/>
<dbReference type="Proteomes" id="UP000002035">
    <property type="component" value="Unassembled WGS sequence"/>
</dbReference>
<dbReference type="HOGENOM" id="CLU_2276832_0_0_1"/>
<protein>
    <submittedName>
        <fullName evidence="1">Uncharacterized protein</fullName>
    </submittedName>
</protein>
<sequence>MLGDEAEGAHPSVTRVGLALPVGYVPHELTNGHSPDGDYIDAYNVKRVIQICAVDRDSALIKVQTPHGEKVGSCSLEELRRMPGVGTAKNGINIPPDYKALI</sequence>
<accession>C5FL81</accession>
<name>C5FL81_ARTOC</name>
<dbReference type="OrthoDB" id="10543154at2759"/>
<organism evidence="1 2">
    <name type="scientific">Arthroderma otae (strain ATCC MYA-4605 / CBS 113480)</name>
    <name type="common">Microsporum canis</name>
    <dbReference type="NCBI Taxonomy" id="554155"/>
    <lineage>
        <taxon>Eukaryota</taxon>
        <taxon>Fungi</taxon>
        <taxon>Dikarya</taxon>
        <taxon>Ascomycota</taxon>
        <taxon>Pezizomycotina</taxon>
        <taxon>Eurotiomycetes</taxon>
        <taxon>Eurotiomycetidae</taxon>
        <taxon>Onygenales</taxon>
        <taxon>Arthrodermataceae</taxon>
        <taxon>Microsporum</taxon>
    </lineage>
</organism>
<proteinExistence type="predicted"/>